<keyword evidence="4 11" id="KW-0662">Pyridine nucleotide biosynthesis</keyword>
<evidence type="ECO:0000256" key="3">
    <source>
        <dbReference type="ARBA" id="ARBA00009014"/>
    </source>
</evidence>
<evidence type="ECO:0000256" key="9">
    <source>
        <dbReference type="ARBA" id="ARBA00023027"/>
    </source>
</evidence>
<dbReference type="EC" id="2.7.7.18" evidence="11"/>
<dbReference type="HAMAP" id="MF_00244">
    <property type="entry name" value="NaMN_adenylyltr"/>
    <property type="match status" value="1"/>
</dbReference>
<dbReference type="NCBIfam" id="TIGR00482">
    <property type="entry name" value="nicotinate (nicotinamide) nucleotide adenylyltransferase"/>
    <property type="match status" value="1"/>
</dbReference>
<evidence type="ECO:0000256" key="2">
    <source>
        <dbReference type="ARBA" id="ARBA00005019"/>
    </source>
</evidence>
<evidence type="ECO:0000313" key="13">
    <source>
        <dbReference type="EMBL" id="QGY45382.1"/>
    </source>
</evidence>
<comment type="function">
    <text evidence="1 11">Catalyzes the reversible adenylation of nicotinate mononucleotide (NaMN) to nicotinic acid adenine dinucleotide (NaAD).</text>
</comment>
<sequence>MGNIVTDILAPKTNLKLKIGLYFGTYNPIHIGHLAIANYMVEFTEIDQLWFVVSPHNPHKKKTNLLDDYQRLEMVHRAVDEDDRFRVSNIEFTLTKPSYTVDTLAYLNDKHPEYDFKILMGSDNLENFHKWKNYETIIENHGVIVYPRPGFDKTKYNPHPNIQLTNAPLMDISSTFIRSAVRDGKNVRHYLPHKTWEYLEEMNFYK</sequence>
<name>A0A6I6JYW1_9BACT</name>
<dbReference type="NCBIfam" id="TIGR00125">
    <property type="entry name" value="cyt_tran_rel"/>
    <property type="match status" value="1"/>
</dbReference>
<evidence type="ECO:0000256" key="4">
    <source>
        <dbReference type="ARBA" id="ARBA00022642"/>
    </source>
</evidence>
<dbReference type="GO" id="GO:0009435">
    <property type="term" value="P:NAD+ biosynthetic process"/>
    <property type="evidence" value="ECO:0007669"/>
    <property type="project" value="UniProtKB-UniRule"/>
</dbReference>
<comment type="pathway">
    <text evidence="2 11">Cofactor biosynthesis; NAD(+) biosynthesis; deamido-NAD(+) from nicotinate D-ribonucleotide: step 1/1.</text>
</comment>
<dbReference type="GO" id="GO:0004515">
    <property type="term" value="F:nicotinate-nucleotide adenylyltransferase activity"/>
    <property type="evidence" value="ECO:0007669"/>
    <property type="project" value="UniProtKB-UniRule"/>
</dbReference>
<dbReference type="UniPathway" id="UPA00253">
    <property type="reaction ID" value="UER00332"/>
</dbReference>
<dbReference type="PANTHER" id="PTHR39321:SF3">
    <property type="entry name" value="PHOSPHOPANTETHEINE ADENYLYLTRANSFERASE"/>
    <property type="match status" value="1"/>
</dbReference>
<evidence type="ECO:0000256" key="6">
    <source>
        <dbReference type="ARBA" id="ARBA00022695"/>
    </source>
</evidence>
<dbReference type="RefSeq" id="WP_158868526.1">
    <property type="nucleotide sequence ID" value="NZ_CP046401.1"/>
</dbReference>
<evidence type="ECO:0000256" key="7">
    <source>
        <dbReference type="ARBA" id="ARBA00022741"/>
    </source>
</evidence>
<dbReference type="Gene3D" id="3.40.50.620">
    <property type="entry name" value="HUPs"/>
    <property type="match status" value="1"/>
</dbReference>
<proteinExistence type="inferred from homology"/>
<organism evidence="13 14">
    <name type="scientific">Maribellus comscasis</name>
    <dbReference type="NCBI Taxonomy" id="2681766"/>
    <lineage>
        <taxon>Bacteria</taxon>
        <taxon>Pseudomonadati</taxon>
        <taxon>Bacteroidota</taxon>
        <taxon>Bacteroidia</taxon>
        <taxon>Marinilabiliales</taxon>
        <taxon>Prolixibacteraceae</taxon>
        <taxon>Maribellus</taxon>
    </lineage>
</organism>
<keyword evidence="7 11" id="KW-0547">Nucleotide-binding</keyword>
<evidence type="ECO:0000256" key="10">
    <source>
        <dbReference type="ARBA" id="ARBA00048721"/>
    </source>
</evidence>
<evidence type="ECO:0000256" key="11">
    <source>
        <dbReference type="HAMAP-Rule" id="MF_00244"/>
    </source>
</evidence>
<dbReference type="KEGG" id="mcos:GM418_17390"/>
<dbReference type="AlphaFoldDB" id="A0A6I6JYW1"/>
<protein>
    <recommendedName>
        <fullName evidence="11">Probable nicotinate-nucleotide adenylyltransferase</fullName>
        <ecNumber evidence="11">2.7.7.18</ecNumber>
    </recommendedName>
    <alternativeName>
        <fullName evidence="11">Deamido-NAD(+) diphosphorylase</fullName>
    </alternativeName>
    <alternativeName>
        <fullName evidence="11">Deamido-NAD(+) pyrophosphorylase</fullName>
    </alternativeName>
    <alternativeName>
        <fullName evidence="11">Nicotinate mononucleotide adenylyltransferase</fullName>
        <shortName evidence="11">NaMN adenylyltransferase</shortName>
    </alternativeName>
</protein>
<dbReference type="InterPro" id="IPR014729">
    <property type="entry name" value="Rossmann-like_a/b/a_fold"/>
</dbReference>
<evidence type="ECO:0000256" key="8">
    <source>
        <dbReference type="ARBA" id="ARBA00022840"/>
    </source>
</evidence>
<accession>A0A6I6JYW1</accession>
<dbReference type="SUPFAM" id="SSF52374">
    <property type="entry name" value="Nucleotidylyl transferase"/>
    <property type="match status" value="1"/>
</dbReference>
<keyword evidence="14" id="KW-1185">Reference proteome</keyword>
<dbReference type="Pfam" id="PF01467">
    <property type="entry name" value="CTP_transf_like"/>
    <property type="match status" value="1"/>
</dbReference>
<gene>
    <name evidence="11" type="primary">nadD</name>
    <name evidence="13" type="ORF">GM418_17390</name>
</gene>
<dbReference type="GO" id="GO:0005524">
    <property type="term" value="F:ATP binding"/>
    <property type="evidence" value="ECO:0007669"/>
    <property type="project" value="UniProtKB-KW"/>
</dbReference>
<dbReference type="InterPro" id="IPR005248">
    <property type="entry name" value="NadD/NMNAT"/>
</dbReference>
<evidence type="ECO:0000259" key="12">
    <source>
        <dbReference type="Pfam" id="PF01467"/>
    </source>
</evidence>
<dbReference type="NCBIfam" id="NF000840">
    <property type="entry name" value="PRK00071.1-3"/>
    <property type="match status" value="1"/>
</dbReference>
<reference evidence="13 14" key="1">
    <citation type="submission" date="2019-11" db="EMBL/GenBank/DDBJ databases">
        <authorList>
            <person name="Zheng R.K."/>
            <person name="Sun C.M."/>
        </authorList>
    </citation>
    <scope>NUCLEOTIDE SEQUENCE [LARGE SCALE GENOMIC DNA]</scope>
    <source>
        <strain evidence="13 14">WC007</strain>
    </source>
</reference>
<dbReference type="PANTHER" id="PTHR39321">
    <property type="entry name" value="NICOTINATE-NUCLEOTIDE ADENYLYLTRANSFERASE-RELATED"/>
    <property type="match status" value="1"/>
</dbReference>
<evidence type="ECO:0000256" key="1">
    <source>
        <dbReference type="ARBA" id="ARBA00002324"/>
    </source>
</evidence>
<comment type="catalytic activity">
    <reaction evidence="10 11">
        <text>nicotinate beta-D-ribonucleotide + ATP + H(+) = deamido-NAD(+) + diphosphate</text>
        <dbReference type="Rhea" id="RHEA:22860"/>
        <dbReference type="ChEBI" id="CHEBI:15378"/>
        <dbReference type="ChEBI" id="CHEBI:30616"/>
        <dbReference type="ChEBI" id="CHEBI:33019"/>
        <dbReference type="ChEBI" id="CHEBI:57502"/>
        <dbReference type="ChEBI" id="CHEBI:58437"/>
        <dbReference type="EC" id="2.7.7.18"/>
    </reaction>
</comment>
<dbReference type="InterPro" id="IPR004821">
    <property type="entry name" value="Cyt_trans-like"/>
</dbReference>
<keyword evidence="5 11" id="KW-0808">Transferase</keyword>
<feature type="domain" description="Cytidyltransferase-like" evidence="12">
    <location>
        <begin position="21"/>
        <end position="179"/>
    </location>
</feature>
<evidence type="ECO:0000256" key="5">
    <source>
        <dbReference type="ARBA" id="ARBA00022679"/>
    </source>
</evidence>
<comment type="similarity">
    <text evidence="3 11">Belongs to the NadD family.</text>
</comment>
<dbReference type="CDD" id="cd02165">
    <property type="entry name" value="NMNAT"/>
    <property type="match status" value="1"/>
</dbReference>
<keyword evidence="8 11" id="KW-0067">ATP-binding</keyword>
<dbReference type="Proteomes" id="UP000428260">
    <property type="component" value="Chromosome"/>
</dbReference>
<keyword evidence="6 11" id="KW-0548">Nucleotidyltransferase</keyword>
<dbReference type="EMBL" id="CP046401">
    <property type="protein sequence ID" value="QGY45382.1"/>
    <property type="molecule type" value="Genomic_DNA"/>
</dbReference>
<keyword evidence="9 11" id="KW-0520">NAD</keyword>
<evidence type="ECO:0000313" key="14">
    <source>
        <dbReference type="Proteomes" id="UP000428260"/>
    </source>
</evidence>